<dbReference type="Pfam" id="PF00567">
    <property type="entry name" value="TUDOR"/>
    <property type="match status" value="2"/>
</dbReference>
<sequence length="401" mass="46110">MAVVLPTPPIYDTSTPNDNVLKLFYKKMEHLADVTVIHDPHNFYARPKVYERFLNRMATRGDRVPTENLKVGLKAIYRSPKKRTFIRGEIKKLDLEAEEEVCDIFAYDYGFVEQDISIYNVYEFDYNNNLPPLALHCHLNNCKPLDGGDTWDPEAIQAFRHFAGEETVRMIMVGMYNGKLVVELKDGFDDIASFMALTGYSQSDAHDVDIDIHNKIVVPFGASDEKKEFTRKEVKAEDLLYVRALGGKSNEEFYVSVIDDYDQYMIERDSLSILTRNAKHVPLSEVVKGKPVSIFNKFHYRYERAIINKVIDNKGKAEIEYIDLGGYETSSMYLMKDVPVGYFERPGAALLCSAEYVGEYDEPLPFFMEPGYEFFVTVKEVGNGFEKPYILYPLSSDNELY</sequence>
<dbReference type="EMBL" id="JAHIBW010000001">
    <property type="protein sequence ID" value="KAG7313642.1"/>
    <property type="molecule type" value="Genomic_DNA"/>
</dbReference>
<dbReference type="Proteomes" id="UP000823941">
    <property type="component" value="Chromosome 1"/>
</dbReference>
<dbReference type="SUPFAM" id="SSF63748">
    <property type="entry name" value="Tudor/PWWP/MBT"/>
    <property type="match status" value="1"/>
</dbReference>
<accession>A0ABQ7R8N9</accession>
<dbReference type="PANTHER" id="PTHR16442">
    <property type="entry name" value="RING FINGER PROTEIN 17"/>
    <property type="match status" value="1"/>
</dbReference>
<gene>
    <name evidence="2" type="ORF">JYU34_000800</name>
</gene>
<evidence type="ECO:0000313" key="3">
    <source>
        <dbReference type="Proteomes" id="UP000823941"/>
    </source>
</evidence>
<dbReference type="PANTHER" id="PTHR16442:SF1">
    <property type="entry name" value="RING FINGER PROTEIN 17"/>
    <property type="match status" value="1"/>
</dbReference>
<dbReference type="InterPro" id="IPR002999">
    <property type="entry name" value="Tudor"/>
</dbReference>
<name>A0ABQ7R8N9_PLUXY</name>
<protein>
    <recommendedName>
        <fullName evidence="1">Tudor domain-containing protein</fullName>
    </recommendedName>
</protein>
<feature type="domain" description="Tudor" evidence="1">
    <location>
        <begin position="249"/>
        <end position="353"/>
    </location>
</feature>
<proteinExistence type="predicted"/>
<feature type="domain" description="Tudor" evidence="1">
    <location>
        <begin position="34"/>
        <end position="141"/>
    </location>
</feature>
<organism evidence="2 3">
    <name type="scientific">Plutella xylostella</name>
    <name type="common">Diamondback moth</name>
    <name type="synonym">Plutella maculipennis</name>
    <dbReference type="NCBI Taxonomy" id="51655"/>
    <lineage>
        <taxon>Eukaryota</taxon>
        <taxon>Metazoa</taxon>
        <taxon>Ecdysozoa</taxon>
        <taxon>Arthropoda</taxon>
        <taxon>Hexapoda</taxon>
        <taxon>Insecta</taxon>
        <taxon>Pterygota</taxon>
        <taxon>Neoptera</taxon>
        <taxon>Endopterygota</taxon>
        <taxon>Lepidoptera</taxon>
        <taxon>Glossata</taxon>
        <taxon>Ditrysia</taxon>
        <taxon>Yponomeutoidea</taxon>
        <taxon>Plutellidae</taxon>
        <taxon>Plutella</taxon>
    </lineage>
</organism>
<comment type="caution">
    <text evidence="2">The sequence shown here is derived from an EMBL/GenBank/DDBJ whole genome shotgun (WGS) entry which is preliminary data.</text>
</comment>
<keyword evidence="3" id="KW-1185">Reference proteome</keyword>
<evidence type="ECO:0000259" key="1">
    <source>
        <dbReference type="Pfam" id="PF00567"/>
    </source>
</evidence>
<dbReference type="InterPro" id="IPR035437">
    <property type="entry name" value="SNase_OB-fold_sf"/>
</dbReference>
<evidence type="ECO:0000313" key="2">
    <source>
        <dbReference type="EMBL" id="KAG7313642.1"/>
    </source>
</evidence>
<reference evidence="2 3" key="1">
    <citation type="submission" date="2021-06" db="EMBL/GenBank/DDBJ databases">
        <title>A haploid diamondback moth (Plutella xylostella L.) genome assembly resolves 31 chromosomes and identifies a diamide resistance mutation.</title>
        <authorList>
            <person name="Ward C.M."/>
            <person name="Perry K.D."/>
            <person name="Baker G."/>
            <person name="Powis K."/>
            <person name="Heckel D.G."/>
            <person name="Baxter S.W."/>
        </authorList>
    </citation>
    <scope>NUCLEOTIDE SEQUENCE [LARGE SCALE GENOMIC DNA]</scope>
    <source>
        <strain evidence="2 3">LV</strain>
        <tissue evidence="2">Single pupa</tissue>
    </source>
</reference>
<dbReference type="Gene3D" id="2.40.50.90">
    <property type="match status" value="1"/>
</dbReference>